<protein>
    <submittedName>
        <fullName evidence="1">Uncharacterized protein</fullName>
    </submittedName>
</protein>
<gene>
    <name evidence="1" type="ORF">C9J27_08545</name>
</gene>
<accession>A0A2T3KJI7</accession>
<name>A0A2T3KJI7_9GAMM</name>
<dbReference type="RefSeq" id="WP_107286373.1">
    <property type="nucleotide sequence ID" value="NZ_PYNM01000023.1"/>
</dbReference>
<evidence type="ECO:0000313" key="1">
    <source>
        <dbReference type="EMBL" id="PSU99673.1"/>
    </source>
</evidence>
<dbReference type="EMBL" id="PYNF01000005">
    <property type="protein sequence ID" value="PSU99673.1"/>
    <property type="molecule type" value="Genomic_DNA"/>
</dbReference>
<reference evidence="1 2" key="1">
    <citation type="submission" date="2018-01" db="EMBL/GenBank/DDBJ databases">
        <title>Whole genome sequencing of Histamine producing bacteria.</title>
        <authorList>
            <person name="Butler K."/>
        </authorList>
    </citation>
    <scope>NUCLEOTIDE SEQUENCE [LARGE SCALE GENOMIC DNA]</scope>
    <source>
        <strain evidence="1 2">FS-7.2</strain>
    </source>
</reference>
<organism evidence="1 2">
    <name type="scientific">Photobacterium kishitanii</name>
    <dbReference type="NCBI Taxonomy" id="318456"/>
    <lineage>
        <taxon>Bacteria</taxon>
        <taxon>Pseudomonadati</taxon>
        <taxon>Pseudomonadota</taxon>
        <taxon>Gammaproteobacteria</taxon>
        <taxon>Vibrionales</taxon>
        <taxon>Vibrionaceae</taxon>
        <taxon>Photobacterium</taxon>
    </lineage>
</organism>
<comment type="caution">
    <text evidence="1">The sequence shown here is derived from an EMBL/GenBank/DDBJ whole genome shotgun (WGS) entry which is preliminary data.</text>
</comment>
<proteinExistence type="predicted"/>
<dbReference type="AlphaFoldDB" id="A0A2T3KJI7"/>
<sequence>MDPDRLCLPSERIEMNNAEVPIVPNKDRKIIVLPVDIPFPESAAYSLKAVILNELEATITGIGGHVVDRKLASKLKNEIKLAEQSGRYNTNGVPIADIAVITEVTASNLSYSFEKERKRKTKDGETKYYPSKCEFDVDVKAITKVISLPDMSLLERIEFSGSDSSSTETRDSDCPISQAKYVGMTNEAATNAIKHSFDLQKMLAPIAPVIELRQCSAGSMVKIGMGSNRKIRPGSDIIFSQIYKNELGEIETYTIGEGNVVDIENDGIKPTFSWVAIEEDLSLKLRRGDAAKIVPGCSPLMDSNCTVGMWLDL</sequence>
<evidence type="ECO:0000313" key="2">
    <source>
        <dbReference type="Proteomes" id="UP000241426"/>
    </source>
</evidence>
<dbReference type="Proteomes" id="UP000241426">
    <property type="component" value="Unassembled WGS sequence"/>
</dbReference>